<keyword evidence="2" id="KW-1185">Reference proteome</keyword>
<dbReference type="Proteomes" id="UP001060085">
    <property type="component" value="Linkage Group LG07"/>
</dbReference>
<gene>
    <name evidence="1" type="ORF">M9H77_30442</name>
</gene>
<dbReference type="EMBL" id="CM044707">
    <property type="protein sequence ID" value="KAI5653255.1"/>
    <property type="molecule type" value="Genomic_DNA"/>
</dbReference>
<organism evidence="1 2">
    <name type="scientific">Catharanthus roseus</name>
    <name type="common">Madagascar periwinkle</name>
    <name type="synonym">Vinca rosea</name>
    <dbReference type="NCBI Taxonomy" id="4058"/>
    <lineage>
        <taxon>Eukaryota</taxon>
        <taxon>Viridiplantae</taxon>
        <taxon>Streptophyta</taxon>
        <taxon>Embryophyta</taxon>
        <taxon>Tracheophyta</taxon>
        <taxon>Spermatophyta</taxon>
        <taxon>Magnoliopsida</taxon>
        <taxon>eudicotyledons</taxon>
        <taxon>Gunneridae</taxon>
        <taxon>Pentapetalae</taxon>
        <taxon>asterids</taxon>
        <taxon>lamiids</taxon>
        <taxon>Gentianales</taxon>
        <taxon>Apocynaceae</taxon>
        <taxon>Rauvolfioideae</taxon>
        <taxon>Vinceae</taxon>
        <taxon>Catharanthinae</taxon>
        <taxon>Catharanthus</taxon>
    </lineage>
</organism>
<proteinExistence type="predicted"/>
<name>A0ACB9ZZ42_CATRO</name>
<evidence type="ECO:0000313" key="2">
    <source>
        <dbReference type="Proteomes" id="UP001060085"/>
    </source>
</evidence>
<reference evidence="2" key="1">
    <citation type="journal article" date="2023" name="Nat. Plants">
        <title>Single-cell RNA sequencing provides a high-resolution roadmap for understanding the multicellular compartmentation of specialized metabolism.</title>
        <authorList>
            <person name="Sun S."/>
            <person name="Shen X."/>
            <person name="Li Y."/>
            <person name="Li Y."/>
            <person name="Wang S."/>
            <person name="Li R."/>
            <person name="Zhang H."/>
            <person name="Shen G."/>
            <person name="Guo B."/>
            <person name="Wei J."/>
            <person name="Xu J."/>
            <person name="St-Pierre B."/>
            <person name="Chen S."/>
            <person name="Sun C."/>
        </authorList>
    </citation>
    <scope>NUCLEOTIDE SEQUENCE [LARGE SCALE GENOMIC DNA]</scope>
</reference>
<comment type="caution">
    <text evidence="1">The sequence shown here is derived from an EMBL/GenBank/DDBJ whole genome shotgun (WGS) entry which is preliminary data.</text>
</comment>
<sequence>MKDLSTISTYRASSDDVDGLLTLRVDPLEEGRSTLRAWPNRAVICNRSLVWCSAGIDYEMPELGSDGLVLRIRTLSVEPPVTLHVLLNSGRRSCADIDSGRGTQISYSAAVDLVENYLSHQKRLLVLRLVARLRDFVGHKMLLERTVEVQGDNNYFNHLRDWVCLITSRSRMLFQIRSSTNFSTSNADGWGYGKILMPS</sequence>
<protein>
    <submittedName>
        <fullName evidence="1">Uncharacterized protein</fullName>
    </submittedName>
</protein>
<accession>A0ACB9ZZ42</accession>
<evidence type="ECO:0000313" key="1">
    <source>
        <dbReference type="EMBL" id="KAI5653255.1"/>
    </source>
</evidence>